<protein>
    <submittedName>
        <fullName evidence="3">Uncharacterized protein</fullName>
    </submittedName>
</protein>
<feature type="signal peptide" evidence="2">
    <location>
        <begin position="1"/>
        <end position="24"/>
    </location>
</feature>
<sequence length="175" mass="18878">MVCLKRLMLLALPVSLLGAPMARGDTSSSSPGITRDDQREERFYNFDNGRQSGGGFKDPSDLIRKLQGARNLQRATEPTDSLDAALEDFAWPDEQRSSPEGEQTVDSVANRGSGPIQIPEDLFLQMTPGATEEPTTASEEDTEDPCHVWSPRCPPPATASEDEGAGNGASPFIMP</sequence>
<dbReference type="AlphaFoldDB" id="A0A0G2HL48"/>
<dbReference type="PATRIC" id="fig|1604020.3.peg.401"/>
<evidence type="ECO:0000256" key="1">
    <source>
        <dbReference type="SAM" id="MobiDB-lite"/>
    </source>
</evidence>
<feature type="chain" id="PRO_5002545338" evidence="2">
    <location>
        <begin position="25"/>
        <end position="175"/>
    </location>
</feature>
<evidence type="ECO:0000313" key="3">
    <source>
        <dbReference type="EMBL" id="KKZ12369.1"/>
    </source>
</evidence>
<evidence type="ECO:0000313" key="4">
    <source>
        <dbReference type="Proteomes" id="UP000035067"/>
    </source>
</evidence>
<comment type="caution">
    <text evidence="3">The sequence shown here is derived from an EMBL/GenBank/DDBJ whole genome shotgun (WGS) entry which is preliminary data.</text>
</comment>
<feature type="region of interest" description="Disordered" evidence="1">
    <location>
        <begin position="20"/>
        <end position="175"/>
    </location>
</feature>
<feature type="compositionally biased region" description="Basic and acidic residues" evidence="1">
    <location>
        <begin position="34"/>
        <end position="44"/>
    </location>
</feature>
<proteinExistence type="predicted"/>
<accession>A0A0G2HL48</accession>
<keyword evidence="2" id="KW-0732">Signal</keyword>
<gene>
    <name evidence="3" type="ORF">TE42_04820</name>
</gene>
<dbReference type="Proteomes" id="UP000035067">
    <property type="component" value="Unassembled WGS sequence"/>
</dbReference>
<name>A0A0G2HL48_9SYNE</name>
<dbReference type="EMBL" id="JXQG01000022">
    <property type="protein sequence ID" value="KKZ12369.1"/>
    <property type="molecule type" value="Genomic_DNA"/>
</dbReference>
<reference evidence="3 4" key="1">
    <citation type="submission" date="2015-01" db="EMBL/GenBank/DDBJ databases">
        <title>Lifestyle Evolution in Cyanobacterial Symbionts of Sponges.</title>
        <authorList>
            <person name="Burgsdorf I."/>
            <person name="Slaby B.M."/>
            <person name="Handley K.M."/>
            <person name="Haber M."/>
            <person name="Blom J."/>
            <person name="Marshall C.W."/>
            <person name="Gilbert J.A."/>
            <person name="Hentschel U."/>
            <person name="Steindler L."/>
        </authorList>
    </citation>
    <scope>NUCLEOTIDE SEQUENCE [LARGE SCALE GENOMIC DNA]</scope>
    <source>
        <strain evidence="3">SP3</strain>
    </source>
</reference>
<evidence type="ECO:0000256" key="2">
    <source>
        <dbReference type="SAM" id="SignalP"/>
    </source>
</evidence>
<organism evidence="3 4">
    <name type="scientific">Candidatus Synechococcus spongiarum SP3</name>
    <dbReference type="NCBI Taxonomy" id="1604020"/>
    <lineage>
        <taxon>Bacteria</taxon>
        <taxon>Bacillati</taxon>
        <taxon>Cyanobacteriota</taxon>
        <taxon>Cyanophyceae</taxon>
        <taxon>Synechococcales</taxon>
        <taxon>Synechococcaceae</taxon>
        <taxon>Synechococcus</taxon>
    </lineage>
</organism>